<dbReference type="Proteomes" id="UP000808337">
    <property type="component" value="Unassembled WGS sequence"/>
</dbReference>
<reference evidence="1 2" key="1">
    <citation type="submission" date="2020-10" db="EMBL/GenBank/DDBJ databases">
        <title>Connecting structure to function with the recovery of over 1000 high-quality activated sludge metagenome-assembled genomes encoding full-length rRNA genes using long-read sequencing.</title>
        <authorList>
            <person name="Singleton C.M."/>
            <person name="Petriglieri F."/>
            <person name="Kristensen J.M."/>
            <person name="Kirkegaard R.H."/>
            <person name="Michaelsen T.Y."/>
            <person name="Andersen M.H."/>
            <person name="Karst S.M."/>
            <person name="Dueholm M.S."/>
            <person name="Nielsen P.H."/>
            <person name="Albertsen M."/>
        </authorList>
    </citation>
    <scope>NUCLEOTIDE SEQUENCE [LARGE SCALE GENOMIC DNA]</scope>
    <source>
        <strain evidence="1">Ribe_18-Q3-R11-54_MAXAC.273</strain>
    </source>
</reference>
<organism evidence="1 2">
    <name type="scientific">Candidatus Opimibacter skivensis</name>
    <dbReference type="NCBI Taxonomy" id="2982028"/>
    <lineage>
        <taxon>Bacteria</taxon>
        <taxon>Pseudomonadati</taxon>
        <taxon>Bacteroidota</taxon>
        <taxon>Saprospiria</taxon>
        <taxon>Saprospirales</taxon>
        <taxon>Saprospiraceae</taxon>
        <taxon>Candidatus Opimibacter</taxon>
    </lineage>
</organism>
<accession>A0A9D7XU65</accession>
<dbReference type="EMBL" id="JADKGY010000020">
    <property type="protein sequence ID" value="MBK9983397.1"/>
    <property type="molecule type" value="Genomic_DNA"/>
</dbReference>
<evidence type="ECO:0000313" key="2">
    <source>
        <dbReference type="Proteomes" id="UP000808337"/>
    </source>
</evidence>
<gene>
    <name evidence="1" type="ORF">IPP15_13600</name>
</gene>
<keyword evidence="1" id="KW-0238">DNA-binding</keyword>
<sequence length="118" mass="13139">MKQVILLVVSVFFIHMAWGQNVIPDSLANYEGKTVTVCGKVADTYVTKSEKKITHLNFDHPYPNQSFSVTIFSADLPHFSYVPSEFLKGKNVCVTGKVKIYGGKPEIVISSESQLKVE</sequence>
<dbReference type="CDD" id="cd03524">
    <property type="entry name" value="RPA2_OBF_family"/>
    <property type="match status" value="1"/>
</dbReference>
<protein>
    <submittedName>
        <fullName evidence="1">DNA-binding protein</fullName>
    </submittedName>
</protein>
<name>A0A9D7XU65_9BACT</name>
<evidence type="ECO:0000313" key="1">
    <source>
        <dbReference type="EMBL" id="MBK9983397.1"/>
    </source>
</evidence>
<dbReference type="GO" id="GO:0003677">
    <property type="term" value="F:DNA binding"/>
    <property type="evidence" value="ECO:0007669"/>
    <property type="project" value="UniProtKB-KW"/>
</dbReference>
<dbReference type="AlphaFoldDB" id="A0A9D7XU65"/>
<proteinExistence type="predicted"/>
<comment type="caution">
    <text evidence="1">The sequence shown here is derived from an EMBL/GenBank/DDBJ whole genome shotgun (WGS) entry which is preliminary data.</text>
</comment>